<gene>
    <name evidence="2" type="ORF">SAMN05216236_11062</name>
</gene>
<evidence type="ECO:0000313" key="3">
    <source>
        <dbReference type="Proteomes" id="UP000182466"/>
    </source>
</evidence>
<proteinExistence type="predicted"/>
<accession>A0A1I7BHR5</accession>
<feature type="compositionally biased region" description="Pro residues" evidence="1">
    <location>
        <begin position="454"/>
        <end position="463"/>
    </location>
</feature>
<dbReference type="Proteomes" id="UP000182466">
    <property type="component" value="Unassembled WGS sequence"/>
</dbReference>
<reference evidence="2 3" key="1">
    <citation type="submission" date="2016-10" db="EMBL/GenBank/DDBJ databases">
        <authorList>
            <person name="de Groot N.N."/>
        </authorList>
    </citation>
    <scope>NUCLEOTIDE SEQUENCE [LARGE SCALE GENOMIC DNA]</scope>
    <source>
        <strain evidence="2 3">CGMCC 1.10959</strain>
    </source>
</reference>
<evidence type="ECO:0008006" key="4">
    <source>
        <dbReference type="Google" id="ProtNLM"/>
    </source>
</evidence>
<evidence type="ECO:0000313" key="2">
    <source>
        <dbReference type="EMBL" id="SFT86661.1"/>
    </source>
</evidence>
<dbReference type="AlphaFoldDB" id="A0A1I7BHR5"/>
<dbReference type="EMBL" id="FPAW01000010">
    <property type="protein sequence ID" value="SFT86661.1"/>
    <property type="molecule type" value="Genomic_DNA"/>
</dbReference>
<dbReference type="OrthoDB" id="266253at2"/>
<dbReference type="eggNOG" id="COG3299">
    <property type="taxonomic scope" value="Bacteria"/>
</dbReference>
<feature type="region of interest" description="Disordered" evidence="1">
    <location>
        <begin position="426"/>
        <end position="473"/>
    </location>
</feature>
<dbReference type="STRING" id="999627.SAMN05216236_11062"/>
<organism evidence="2 3">
    <name type="scientific">Sedimentitalea nanhaiensis</name>
    <dbReference type="NCBI Taxonomy" id="999627"/>
    <lineage>
        <taxon>Bacteria</taxon>
        <taxon>Pseudomonadati</taxon>
        <taxon>Pseudomonadota</taxon>
        <taxon>Alphaproteobacteria</taxon>
        <taxon>Rhodobacterales</taxon>
        <taxon>Paracoccaceae</taxon>
        <taxon>Sedimentitalea</taxon>
    </lineage>
</organism>
<evidence type="ECO:0000256" key="1">
    <source>
        <dbReference type="SAM" id="MobiDB-lite"/>
    </source>
</evidence>
<dbReference type="RefSeq" id="WP_027264224.1">
    <property type="nucleotide sequence ID" value="NZ_FPAW01000010.1"/>
</dbReference>
<keyword evidence="3" id="KW-1185">Reference proteome</keyword>
<name>A0A1I7BHR5_9RHOB</name>
<sequence length="987" mass="106317">MTFTHPNRPDMKPDLTRWNRAGLSRFDYVDGDAAVWLEELRIAMLGLYLRGAPDEERTPEHWRDIYLRPEAEWPDAADAAARVAWKRLAPVFPPQQETRGRRSERLLKQYNNKTDDYSWELNRAFARASHVLLGYLNAYANEGYLRTATQWDNLRRLAAMVNYQPTPPASATASLALILKQDAGAVEIARGLAMKHTPAEGGSPLIFETLDKVDAHPALNAARAVDWNRNPNDIPFGKTGDPDPVRWHLPGDQTLAPGDLAVLANGSTGEAHSIDTIAHDTDAEQADIAFASPPAAHFPYWSSRLHTAADDVRTGLRQTKSGGSVVSIKGGGGFVMGDIIEMIVDGTAIPVEILAVVGTDLILNTDLSGETTVTLRPMLAFALDDGGKALASQEITTMHFLGQSGPFPITVDPDTSGDNLSNIFAPSGAKTRRGHASDTSAKTISGRVKHRKPPVLPGKPPAPTKTVSFEGKPPKGLAENDWFVARDLKSDALSALQVRGVRVSSGEYHVLFDKAPAGNHEDTEFHGPLKTPLAAVGYDRNPRSVMAGATARLSDIPETARQLLKPGRRVIVSRMLDGTPQDVLATLTAITPKGGQTVEIALDPIDTAAGWANGDTVFHLNTAIVSHGETKGTKILGSGDGERAAQVFDLAVKDISHIPSTTAESGVIPDIDIAVDGQRWDYRDYIDPAAEGTRAWSTTLTDDGKLKIHFRRRLVTGQNNIVVTRHRVGTGLAGTGIPAFSLSKPMKKHRHVDAVHQPFPTSGGADREPVAKLRQSAPSRMMANGRAVSLGDFERLAVRNAAILRAHAEEISTPTAMRKVELTLVPTGGATLTKSLQDDLRPAILNKCIPGVSVSFREYETLPLHLGVTVRADLTVNDKTDIKAAAEAILSSAFSLEARDFGQTAYVSEVLAALETVPGIENAIATRFDLGDGYDLFQPRPPGFTGPWPRNVATRDNAVAAIYATAHQVIHIPTGSAGSIAVIVEDI</sequence>
<protein>
    <recommendedName>
        <fullName evidence="4">Baseplate assembly protein</fullName>
    </recommendedName>
</protein>